<sequence>MLSHYFELLSLYRLRILIGAVVSGVVVLCLSFVLLKTSPTYTASVTMNMQPSEEALLFNRQFLGQSQFNPATIITQTHIERLLSRPVAERALDALLADVPDEPLDPEVSLLGQIKGWIWRTWTRINYGEFREVPERVQLLNDLRESLNIETVEGSYILLVEASYKFPSTAADIANAVANAYVDIAGEEFLQEADRAAEGLRVRVDQGDEELRRLVAARDAFRLVNDISDVERQSTLLLTTIQAGLSSLAEDQLRLRTKQAERATLLEEIGNSSSNSRGPLQTLDREIEELQQLIEFRQDFLDEQSREVQTLVERDTEIRTLSDEIAVKREDLRALRQQLQSFELATGSQARQIRLIAPAVPPVYPRSPKVFINTVAAVIVGGLLVFVVAVMQDILGSFIRTRSDLAAVVGNRALPTVDPAWLRKVPIWRPLRRIRNARRLRRFIEDFGQKMSVEAGWTKPNLFLTGYMDQEELIDVRNFIAQVIKRSIARPGVDESFRVSAVGPIHTIKNWDELPEGQVIVVTHPDQKSDFDFTGVMQLGTAPPRSPLFMLWKT</sequence>
<dbReference type="AlphaFoldDB" id="A0A1Y5SRB0"/>
<dbReference type="InterPro" id="IPR050445">
    <property type="entry name" value="Bact_polysacc_biosynth/exp"/>
</dbReference>
<feature type="transmembrane region" description="Helical" evidence="2">
    <location>
        <begin position="370"/>
        <end position="391"/>
    </location>
</feature>
<evidence type="ECO:0000313" key="3">
    <source>
        <dbReference type="EMBL" id="SLN45965.1"/>
    </source>
</evidence>
<gene>
    <name evidence="3" type="ORF">PSJ8397_02409</name>
</gene>
<dbReference type="PANTHER" id="PTHR32309">
    <property type="entry name" value="TYROSINE-PROTEIN KINASE"/>
    <property type="match status" value="1"/>
</dbReference>
<feature type="transmembrane region" description="Helical" evidence="2">
    <location>
        <begin position="12"/>
        <end position="35"/>
    </location>
</feature>
<evidence type="ECO:0000256" key="2">
    <source>
        <dbReference type="SAM" id="Phobius"/>
    </source>
</evidence>
<dbReference type="OrthoDB" id="7689028at2"/>
<keyword evidence="4" id="KW-1185">Reference proteome</keyword>
<organism evidence="3 4">
    <name type="scientific">Pseudooctadecabacter jejudonensis</name>
    <dbReference type="NCBI Taxonomy" id="1391910"/>
    <lineage>
        <taxon>Bacteria</taxon>
        <taxon>Pseudomonadati</taxon>
        <taxon>Pseudomonadota</taxon>
        <taxon>Alphaproteobacteria</taxon>
        <taxon>Rhodobacterales</taxon>
        <taxon>Paracoccaceae</taxon>
        <taxon>Pseudooctadecabacter</taxon>
    </lineage>
</organism>
<name>A0A1Y5SRB0_9RHOB</name>
<dbReference type="EMBL" id="FWFT01000003">
    <property type="protein sequence ID" value="SLN45965.1"/>
    <property type="molecule type" value="Genomic_DNA"/>
</dbReference>
<evidence type="ECO:0000256" key="1">
    <source>
        <dbReference type="SAM" id="Coils"/>
    </source>
</evidence>
<reference evidence="3 4" key="1">
    <citation type="submission" date="2017-03" db="EMBL/GenBank/DDBJ databases">
        <authorList>
            <person name="Afonso C.L."/>
            <person name="Miller P.J."/>
            <person name="Scott M.A."/>
            <person name="Spackman E."/>
            <person name="Goraichik I."/>
            <person name="Dimitrov K.M."/>
            <person name="Suarez D.L."/>
            <person name="Swayne D.E."/>
        </authorList>
    </citation>
    <scope>NUCLEOTIDE SEQUENCE [LARGE SCALE GENOMIC DNA]</scope>
    <source>
        <strain evidence="3 4">CECT 8397</strain>
    </source>
</reference>
<proteinExistence type="predicted"/>
<accession>A0A1Y5SRB0</accession>
<protein>
    <submittedName>
        <fullName evidence="3">Chain length determinant protein</fullName>
    </submittedName>
</protein>
<keyword evidence="2" id="KW-0812">Transmembrane</keyword>
<evidence type="ECO:0000313" key="4">
    <source>
        <dbReference type="Proteomes" id="UP000193623"/>
    </source>
</evidence>
<feature type="coiled-coil region" evidence="1">
    <location>
        <begin position="318"/>
        <end position="345"/>
    </location>
</feature>
<dbReference type="RefSeq" id="WP_085864795.1">
    <property type="nucleotide sequence ID" value="NZ_FWFT01000003.1"/>
</dbReference>
<keyword evidence="1" id="KW-0175">Coiled coil</keyword>
<dbReference type="PANTHER" id="PTHR32309:SF31">
    <property type="entry name" value="CAPSULAR EXOPOLYSACCHARIDE FAMILY"/>
    <property type="match status" value="1"/>
</dbReference>
<dbReference type="Proteomes" id="UP000193623">
    <property type="component" value="Unassembled WGS sequence"/>
</dbReference>
<keyword evidence="2" id="KW-1133">Transmembrane helix</keyword>
<keyword evidence="2" id="KW-0472">Membrane</keyword>